<dbReference type="AlphaFoldDB" id="A0A1B6CH13"/>
<accession>A0A1B6CH13</accession>
<dbReference type="EMBL" id="GEDC01024599">
    <property type="protein sequence ID" value="JAS12699.1"/>
    <property type="molecule type" value="Transcribed_RNA"/>
</dbReference>
<gene>
    <name evidence="1" type="ORF">g.13610</name>
</gene>
<reference evidence="1" key="1">
    <citation type="submission" date="2015-12" db="EMBL/GenBank/DDBJ databases">
        <title>De novo transcriptome assembly of four potential Pierce s Disease insect vectors from Arizona vineyards.</title>
        <authorList>
            <person name="Tassone E.E."/>
        </authorList>
    </citation>
    <scope>NUCLEOTIDE SEQUENCE</scope>
</reference>
<evidence type="ECO:0000313" key="1">
    <source>
        <dbReference type="EMBL" id="JAS12699.1"/>
    </source>
</evidence>
<protein>
    <submittedName>
        <fullName evidence="1">Uncharacterized protein</fullName>
    </submittedName>
</protein>
<organism evidence="1">
    <name type="scientific">Clastoptera arizonana</name>
    <name type="common">Arizona spittle bug</name>
    <dbReference type="NCBI Taxonomy" id="38151"/>
    <lineage>
        <taxon>Eukaryota</taxon>
        <taxon>Metazoa</taxon>
        <taxon>Ecdysozoa</taxon>
        <taxon>Arthropoda</taxon>
        <taxon>Hexapoda</taxon>
        <taxon>Insecta</taxon>
        <taxon>Pterygota</taxon>
        <taxon>Neoptera</taxon>
        <taxon>Paraneoptera</taxon>
        <taxon>Hemiptera</taxon>
        <taxon>Auchenorrhyncha</taxon>
        <taxon>Cercopoidea</taxon>
        <taxon>Clastopteridae</taxon>
        <taxon>Clastoptera</taxon>
    </lineage>
</organism>
<name>A0A1B6CH13_9HEMI</name>
<feature type="non-terminal residue" evidence="1">
    <location>
        <position position="180"/>
    </location>
</feature>
<sequence>MNDHIDIFDGELEKIDILDLDKSFDFLLDKKLLEFDLRSEERNDKDIQDTNSAVELPKTVTLRKKKNFVGGSIRKRHNVNKIDNVELMQGSPCKKIPPKIPADIQYSFYKSSIKGRNDAKKIIKDFGLKISTFTPRSSDKYSKISNECSTPKSASMKRQVSMFPTKCYSTSKLFHKNEIE</sequence>
<proteinExistence type="predicted"/>